<feature type="coiled-coil region" evidence="1">
    <location>
        <begin position="355"/>
        <end position="417"/>
    </location>
</feature>
<sequence>MSTNQEAIATFYSPKFEQQCYLCQHGLHGVEQQTHSTGIIVGEPVVVYSTPEVLVAQTVGQPIPVKRGISQTNQRNVQVTTPQRNISQTNQIKNSPTLIQSQEIQHNQPKPIEYETRQTYQIPIEQQVVQKAQLHNSQQISTFYSGKYEEQCYLCQHGLHGQEVTTTTQNNVVYQTPEVIVSQTVGQPLTSRNTTTVQNFSQLINTPPKNNFIQSQQLQQSPIQNIQLNVPQNQQQIISTTTQQFQQSPVQNIQLNVQQSQLIPQMIQQPQVQYIPQVQNYQVTIPQNIIKETTIQEQQYTAQEQIEMYWRYKVYELQERVYELMNQISLQKQGSLQHQRTGSQVKKSTEDSFKVEQAKQEILQLESQVKVKQKTSIDLRNKLNLMIYRQDPTDEATKFKEQELQQLRQKYNTLNFKHQSNVEDIAMTQAIIEAIKSGKGYKLVSVREQQQTSSYNKSSQGQQQYNQII</sequence>
<dbReference type="OMA" id="TRQTYQI"/>
<comment type="caution">
    <text evidence="2">The sequence shown here is derived from an EMBL/GenBank/DDBJ whole genome shotgun (WGS) entry which is preliminary data.</text>
</comment>
<gene>
    <name evidence="2" type="ORF">POCTA_138.1.T0150194</name>
</gene>
<evidence type="ECO:0000313" key="2">
    <source>
        <dbReference type="EMBL" id="CAD8143752.1"/>
    </source>
</evidence>
<evidence type="ECO:0000313" key="3">
    <source>
        <dbReference type="Proteomes" id="UP000683925"/>
    </source>
</evidence>
<dbReference type="AlphaFoldDB" id="A0A8S1SZ15"/>
<keyword evidence="3" id="KW-1185">Reference proteome</keyword>
<proteinExistence type="predicted"/>
<organism evidence="2 3">
    <name type="scientific">Paramecium octaurelia</name>
    <dbReference type="NCBI Taxonomy" id="43137"/>
    <lineage>
        <taxon>Eukaryota</taxon>
        <taxon>Sar</taxon>
        <taxon>Alveolata</taxon>
        <taxon>Ciliophora</taxon>
        <taxon>Intramacronucleata</taxon>
        <taxon>Oligohymenophorea</taxon>
        <taxon>Peniculida</taxon>
        <taxon>Parameciidae</taxon>
        <taxon>Paramecium</taxon>
    </lineage>
</organism>
<dbReference type="EMBL" id="CAJJDP010000015">
    <property type="protein sequence ID" value="CAD8143752.1"/>
    <property type="molecule type" value="Genomic_DNA"/>
</dbReference>
<reference evidence="2" key="1">
    <citation type="submission" date="2021-01" db="EMBL/GenBank/DDBJ databases">
        <authorList>
            <consortium name="Genoscope - CEA"/>
            <person name="William W."/>
        </authorList>
    </citation>
    <scope>NUCLEOTIDE SEQUENCE</scope>
</reference>
<evidence type="ECO:0000256" key="1">
    <source>
        <dbReference type="SAM" id="Coils"/>
    </source>
</evidence>
<accession>A0A8S1SZ15</accession>
<name>A0A8S1SZ15_PAROT</name>
<dbReference type="Proteomes" id="UP000683925">
    <property type="component" value="Unassembled WGS sequence"/>
</dbReference>
<keyword evidence="1" id="KW-0175">Coiled coil</keyword>
<dbReference type="OrthoDB" id="307243at2759"/>
<protein>
    <submittedName>
        <fullName evidence="2">Uncharacterized protein</fullName>
    </submittedName>
</protein>